<dbReference type="RefSeq" id="WP_155617937.1">
    <property type="nucleotide sequence ID" value="NZ_WOAA01000006.1"/>
</dbReference>
<keyword evidence="1" id="KW-1133">Transmembrane helix</keyword>
<proteinExistence type="predicted"/>
<dbReference type="Pfam" id="PF07670">
    <property type="entry name" value="Gate"/>
    <property type="match status" value="1"/>
</dbReference>
<keyword evidence="4" id="KW-1185">Reference proteome</keyword>
<evidence type="ECO:0000313" key="3">
    <source>
        <dbReference type="EMBL" id="MUG66237.1"/>
    </source>
</evidence>
<sequence>MNKADAAAPASRMRNTVLLGAAAFLLILAVVSDPESAFQASMQGLKLWWNIVFPALLPFLVLVEILTAYGWAHGIGVLMEPVMKKVFKLPASGGWALITGMTAGYPAGAHTAARMHAQGEIGLREAGHLASLSHFCNPVTIVIVIGTGLLHQPSAGYVLLIVHWLAGGLAAWTLGLFRREDAGPARPGDDQRSRLMRAAAKDSAQPARPLLKRAAAAAVAARERDGRSFGRLLGDSVTASVQTLMMIGGYILIFAVLAHVLGRYLLPYLPDYAASGLLEMHLGANDIRLSTGASGTLQLALLSAILGWSGISAHLQSLSLLKGSGGLWKRFVLQRLVHSLYAFMLMLAFAIPVGKFISPIWPAFRTEPYDAGPEFVFSLWKDWPGLLQAQAAMVVTLVILFGVISRFISRRR</sequence>
<feature type="transmembrane region" description="Helical" evidence="1">
    <location>
        <begin position="387"/>
        <end position="408"/>
    </location>
</feature>
<feature type="transmembrane region" description="Helical" evidence="1">
    <location>
        <begin position="237"/>
        <end position="261"/>
    </location>
</feature>
<evidence type="ECO:0000313" key="4">
    <source>
        <dbReference type="Proteomes" id="UP000435177"/>
    </source>
</evidence>
<keyword evidence="1" id="KW-0812">Transmembrane</keyword>
<keyword evidence="1" id="KW-0472">Membrane</keyword>
<feature type="transmembrane region" description="Helical" evidence="1">
    <location>
        <begin position="156"/>
        <end position="177"/>
    </location>
</feature>
<feature type="transmembrane region" description="Helical" evidence="1">
    <location>
        <begin position="56"/>
        <end position="79"/>
    </location>
</feature>
<dbReference type="EMBL" id="WOAA01000006">
    <property type="protein sequence ID" value="MUG66237.1"/>
    <property type="molecule type" value="Genomic_DNA"/>
</dbReference>
<dbReference type="Proteomes" id="UP000435177">
    <property type="component" value="Unassembled WGS sequence"/>
</dbReference>
<reference evidence="3 4" key="1">
    <citation type="submission" date="2019-11" db="EMBL/GenBank/DDBJ databases">
        <title>Draft genome sequences of five Paenibacillus species of dairy origin.</title>
        <authorList>
            <person name="Olajide A.M."/>
            <person name="Chen S."/>
            <person name="Lapointe G."/>
        </authorList>
    </citation>
    <scope>NUCLEOTIDE SEQUENCE [LARGE SCALE GENOMIC DNA]</scope>
    <source>
        <strain evidence="3 4">3CS1</strain>
    </source>
</reference>
<name>A0ABW9T0I7_9BACL</name>
<accession>A0ABW9T0I7</accession>
<feature type="transmembrane region" description="Helical" evidence="1">
    <location>
        <begin position="129"/>
        <end position="150"/>
    </location>
</feature>
<dbReference type="InterPro" id="IPR011642">
    <property type="entry name" value="Gate_dom"/>
</dbReference>
<feature type="domain" description="Nucleoside transporter/FeoB GTPase Gate" evidence="2">
    <location>
        <begin position="52"/>
        <end position="145"/>
    </location>
</feature>
<organism evidence="3 4">
    <name type="scientific">Paenibacillus campinasensis</name>
    <dbReference type="NCBI Taxonomy" id="66347"/>
    <lineage>
        <taxon>Bacteria</taxon>
        <taxon>Bacillati</taxon>
        <taxon>Bacillota</taxon>
        <taxon>Bacilli</taxon>
        <taxon>Bacillales</taxon>
        <taxon>Paenibacillaceae</taxon>
        <taxon>Paenibacillus</taxon>
    </lineage>
</organism>
<protein>
    <submittedName>
        <fullName evidence="3">Nucleoside recognition protein</fullName>
    </submittedName>
</protein>
<evidence type="ECO:0000259" key="2">
    <source>
        <dbReference type="Pfam" id="PF07670"/>
    </source>
</evidence>
<feature type="transmembrane region" description="Helical" evidence="1">
    <location>
        <begin position="336"/>
        <end position="357"/>
    </location>
</feature>
<comment type="caution">
    <text evidence="3">The sequence shown here is derived from an EMBL/GenBank/DDBJ whole genome shotgun (WGS) entry which is preliminary data.</text>
</comment>
<evidence type="ECO:0000256" key="1">
    <source>
        <dbReference type="SAM" id="Phobius"/>
    </source>
</evidence>
<gene>
    <name evidence="3" type="ORF">GNP94_09450</name>
</gene>